<feature type="region of interest" description="Disordered" evidence="1">
    <location>
        <begin position="1"/>
        <end position="33"/>
    </location>
</feature>
<feature type="compositionally biased region" description="Polar residues" evidence="1">
    <location>
        <begin position="573"/>
        <end position="583"/>
    </location>
</feature>
<evidence type="ECO:0000313" key="4">
    <source>
        <dbReference type="Proteomes" id="UP001054889"/>
    </source>
</evidence>
<feature type="compositionally biased region" description="Low complexity" evidence="1">
    <location>
        <begin position="602"/>
        <end position="628"/>
    </location>
</feature>
<organism evidence="3 4">
    <name type="scientific">Eleusine coracana subsp. coracana</name>
    <dbReference type="NCBI Taxonomy" id="191504"/>
    <lineage>
        <taxon>Eukaryota</taxon>
        <taxon>Viridiplantae</taxon>
        <taxon>Streptophyta</taxon>
        <taxon>Embryophyta</taxon>
        <taxon>Tracheophyta</taxon>
        <taxon>Spermatophyta</taxon>
        <taxon>Magnoliopsida</taxon>
        <taxon>Liliopsida</taxon>
        <taxon>Poales</taxon>
        <taxon>Poaceae</taxon>
        <taxon>PACMAD clade</taxon>
        <taxon>Chloridoideae</taxon>
        <taxon>Cynodonteae</taxon>
        <taxon>Eleusininae</taxon>
        <taxon>Eleusine</taxon>
    </lineage>
</organism>
<feature type="compositionally biased region" description="Low complexity" evidence="1">
    <location>
        <begin position="678"/>
        <end position="690"/>
    </location>
</feature>
<feature type="region of interest" description="Disordered" evidence="1">
    <location>
        <begin position="511"/>
        <end position="644"/>
    </location>
</feature>
<dbReference type="InterPro" id="IPR022113">
    <property type="entry name" value="TMEM131L_N"/>
</dbReference>
<dbReference type="GO" id="GO:0016020">
    <property type="term" value="C:membrane"/>
    <property type="evidence" value="ECO:0007669"/>
    <property type="project" value="TreeGrafter"/>
</dbReference>
<dbReference type="PANTHER" id="PTHR22050">
    <property type="entry name" value="RW1 PROTEIN HOMOLOG"/>
    <property type="match status" value="1"/>
</dbReference>
<feature type="region of interest" description="Disordered" evidence="1">
    <location>
        <begin position="785"/>
        <end position="810"/>
    </location>
</feature>
<dbReference type="InterPro" id="IPR039877">
    <property type="entry name" value="TMEM131-like"/>
</dbReference>
<feature type="region of interest" description="Disordered" evidence="1">
    <location>
        <begin position="656"/>
        <end position="698"/>
    </location>
</feature>
<dbReference type="EMBL" id="BQKI01000015">
    <property type="protein sequence ID" value="GJN08849.1"/>
    <property type="molecule type" value="Genomic_DNA"/>
</dbReference>
<keyword evidence="4" id="KW-1185">Reference proteome</keyword>
<dbReference type="PANTHER" id="PTHR22050:SF0">
    <property type="entry name" value="TRANSMEMBRANE PROTEIN 131 HOMOLOG"/>
    <property type="match status" value="1"/>
</dbReference>
<feature type="compositionally biased region" description="Basic residues" evidence="1">
    <location>
        <begin position="17"/>
        <end position="26"/>
    </location>
</feature>
<dbReference type="AlphaFoldDB" id="A0AAV5DD11"/>
<reference evidence="3" key="2">
    <citation type="submission" date="2021-12" db="EMBL/GenBank/DDBJ databases">
        <title>Resequencing data analysis of finger millet.</title>
        <authorList>
            <person name="Hatakeyama M."/>
            <person name="Aluri S."/>
            <person name="Balachadran M.T."/>
            <person name="Sivarajan S.R."/>
            <person name="Poveda L."/>
            <person name="Shimizu-Inatsugi R."/>
            <person name="Schlapbach R."/>
            <person name="Sreeman S.M."/>
            <person name="Shimizu K.K."/>
        </authorList>
    </citation>
    <scope>NUCLEOTIDE SEQUENCE</scope>
</reference>
<feature type="domain" description="Transmembrane protein 131-like N-terminal" evidence="2">
    <location>
        <begin position="214"/>
        <end position="297"/>
    </location>
</feature>
<name>A0AAV5DD11_ELECO</name>
<reference evidence="3" key="1">
    <citation type="journal article" date="2018" name="DNA Res.">
        <title>Multiple hybrid de novo genome assembly of finger millet, an orphan allotetraploid crop.</title>
        <authorList>
            <person name="Hatakeyama M."/>
            <person name="Aluri S."/>
            <person name="Balachadran M.T."/>
            <person name="Sivarajan S.R."/>
            <person name="Patrignani A."/>
            <person name="Gruter S."/>
            <person name="Poveda L."/>
            <person name="Shimizu-Inatsugi R."/>
            <person name="Baeten J."/>
            <person name="Francoijs K.J."/>
            <person name="Nataraja K.N."/>
            <person name="Reddy Y.A.N."/>
            <person name="Phadnis S."/>
            <person name="Ravikumar R.L."/>
            <person name="Schlapbach R."/>
            <person name="Sreeman S.M."/>
            <person name="Shimizu K.K."/>
        </authorList>
    </citation>
    <scope>NUCLEOTIDE SEQUENCE</scope>
</reference>
<evidence type="ECO:0000259" key="2">
    <source>
        <dbReference type="Pfam" id="PF12371"/>
    </source>
</evidence>
<proteinExistence type="predicted"/>
<accession>A0AAV5DD11</accession>
<evidence type="ECO:0000256" key="1">
    <source>
        <dbReference type="SAM" id="MobiDB-lite"/>
    </source>
</evidence>
<sequence length="810" mass="86616">MVTTVKSGLPHVSAMSGRRRHQRHRPPPAATSVSFRLPRSISSSVRGALVALCCLFLVLVLALSVSVAAEDSAGDSDGDGGGCGCLGFRDSCADLTSFCFSPSVARTLLASEDGNEGADLGGSRDWGPSSRPLGFPMSDGSVVTCSSVDTMIIGVRDGLVPEGDGGVMHNVAACHAPLVPDNWMRASTGVPLELDGTAAAVNPIAVHSSLNMNVAISPPVLDWGSSDLYAASTATLTVVNLNNDSTLRLFEPFSTDPQFYVYGYEDLELQPGDNASITFVFLPKLLGFSSAHLVLQTNFGGFIIQAKGMAVSSPYQILPLTGIDVVVGDRLERNLSIYNPYNDTLYVEEVAVWMSSLESTGQSSHIVCQLGHSAGALEISSLNSNWYTASSAESGRPMIYVRPSEQWEVLPSKSNSVVELKLQALSEGKMFGHLPETAQLHSCHNEYLCDTNRARVVQIGSQFSKWITVHNPSLERAAMQLKVLYQIHSLEVVGSLLRSCNPACSDLCPQQKKSRSIKEHKRTEEAPTEKYSATVLDNTKRADDRNNPGEQVNTISTVSVSPANPVEDKASRESPQTSDNLTIRISRDKGKRRRRKVGGAGLAAKFEVSSSHSGNSTPSSPLSPSSTPKQGWSSSGAPSELKHENKLDRELDVEATAASTGTNGGKKSWSQTAKEQPRPSSTTPRNTSPPDTVLTSGWRSPLLAISSPIAPHARAPGSNLMKDKVLKGDEGATPKKEFTYDIWGHNFSGHLQGKAREVAPYNMFDASEGGSCSFFAREPQALMMKPSAAPHVSRGRGTPPSDVSSGYGIK</sequence>
<dbReference type="Proteomes" id="UP001054889">
    <property type="component" value="Unassembled WGS sequence"/>
</dbReference>
<feature type="compositionally biased region" description="Polar residues" evidence="1">
    <location>
        <begin position="548"/>
        <end position="562"/>
    </location>
</feature>
<dbReference type="Pfam" id="PF12371">
    <property type="entry name" value="TMEM131_like_N"/>
    <property type="match status" value="1"/>
</dbReference>
<evidence type="ECO:0000313" key="3">
    <source>
        <dbReference type="EMBL" id="GJN08849.1"/>
    </source>
</evidence>
<feature type="compositionally biased region" description="Basic and acidic residues" evidence="1">
    <location>
        <begin position="538"/>
        <end position="547"/>
    </location>
</feature>
<gene>
    <name evidence="3" type="primary">ga26809</name>
    <name evidence="3" type="ORF">PR202_ga26809</name>
</gene>
<comment type="caution">
    <text evidence="3">The sequence shown here is derived from an EMBL/GenBank/DDBJ whole genome shotgun (WGS) entry which is preliminary data.</text>
</comment>
<protein>
    <recommendedName>
        <fullName evidence="2">Transmembrane protein 131-like N-terminal domain-containing protein</fullName>
    </recommendedName>
</protein>